<gene>
    <name evidence="2" type="ORF">AVEN_186492_1</name>
</gene>
<sequence>MNVTDMFHHCNDPDGKIDVQYRTEQNRTEQNRTPSLTPVPVTRP</sequence>
<dbReference type="EMBL" id="BGPR01139921">
    <property type="protein sequence ID" value="GBN65467.1"/>
    <property type="molecule type" value="Genomic_DNA"/>
</dbReference>
<reference evidence="2 3" key="1">
    <citation type="journal article" date="2019" name="Sci. Rep.">
        <title>Orb-weaving spider Araneus ventricosus genome elucidates the spidroin gene catalogue.</title>
        <authorList>
            <person name="Kono N."/>
            <person name="Nakamura H."/>
            <person name="Ohtoshi R."/>
            <person name="Moran D.A.P."/>
            <person name="Shinohara A."/>
            <person name="Yoshida Y."/>
            <person name="Fujiwara M."/>
            <person name="Mori M."/>
            <person name="Tomita M."/>
            <person name="Arakawa K."/>
        </authorList>
    </citation>
    <scope>NUCLEOTIDE SEQUENCE [LARGE SCALE GENOMIC DNA]</scope>
</reference>
<dbReference type="AlphaFoldDB" id="A0A4Y2QQ56"/>
<evidence type="ECO:0000256" key="1">
    <source>
        <dbReference type="SAM" id="MobiDB-lite"/>
    </source>
</evidence>
<accession>A0A4Y2QQ56</accession>
<dbReference type="Proteomes" id="UP000499080">
    <property type="component" value="Unassembled WGS sequence"/>
</dbReference>
<evidence type="ECO:0000313" key="2">
    <source>
        <dbReference type="EMBL" id="GBN65467.1"/>
    </source>
</evidence>
<feature type="region of interest" description="Disordered" evidence="1">
    <location>
        <begin position="24"/>
        <end position="44"/>
    </location>
</feature>
<evidence type="ECO:0000313" key="3">
    <source>
        <dbReference type="Proteomes" id="UP000499080"/>
    </source>
</evidence>
<protein>
    <submittedName>
        <fullName evidence="2">Uncharacterized protein</fullName>
    </submittedName>
</protein>
<proteinExistence type="predicted"/>
<organism evidence="2 3">
    <name type="scientific">Araneus ventricosus</name>
    <name type="common">Orbweaver spider</name>
    <name type="synonym">Epeira ventricosa</name>
    <dbReference type="NCBI Taxonomy" id="182803"/>
    <lineage>
        <taxon>Eukaryota</taxon>
        <taxon>Metazoa</taxon>
        <taxon>Ecdysozoa</taxon>
        <taxon>Arthropoda</taxon>
        <taxon>Chelicerata</taxon>
        <taxon>Arachnida</taxon>
        <taxon>Araneae</taxon>
        <taxon>Araneomorphae</taxon>
        <taxon>Entelegynae</taxon>
        <taxon>Araneoidea</taxon>
        <taxon>Araneidae</taxon>
        <taxon>Araneus</taxon>
    </lineage>
</organism>
<keyword evidence="3" id="KW-1185">Reference proteome</keyword>
<comment type="caution">
    <text evidence="2">The sequence shown here is derived from an EMBL/GenBank/DDBJ whole genome shotgun (WGS) entry which is preliminary data.</text>
</comment>
<name>A0A4Y2QQ56_ARAVE</name>
<feature type="non-terminal residue" evidence="2">
    <location>
        <position position="44"/>
    </location>
</feature>